<organism evidence="2 3">
    <name type="scientific">Futiania mangrovi</name>
    <dbReference type="NCBI Taxonomy" id="2959716"/>
    <lineage>
        <taxon>Bacteria</taxon>
        <taxon>Pseudomonadati</taxon>
        <taxon>Pseudomonadota</taxon>
        <taxon>Alphaproteobacteria</taxon>
        <taxon>Futianiales</taxon>
        <taxon>Futianiaceae</taxon>
        <taxon>Futiania</taxon>
    </lineage>
</organism>
<accession>A0A9J6PDG0</accession>
<dbReference type="InterPro" id="IPR032609">
    <property type="entry name" value="DUF4893"/>
</dbReference>
<reference evidence="2" key="1">
    <citation type="submission" date="2022-06" db="EMBL/GenBank/DDBJ databases">
        <title>Isolation and Genomics of Futiania mangrovii gen. nov., sp. nov., a Rare and Metabolically-versatile member in the Class Alphaproteobacteria.</title>
        <authorList>
            <person name="Liu L."/>
            <person name="Huang W.-C."/>
            <person name="Pan J."/>
            <person name="Li J."/>
            <person name="Huang Y."/>
            <person name="Du H."/>
            <person name="Liu Y."/>
            <person name="Li M."/>
        </authorList>
    </citation>
    <scope>NUCLEOTIDE SEQUENCE</scope>
    <source>
        <strain evidence="2">FT118</strain>
    </source>
</reference>
<feature type="signal peptide" evidence="1">
    <location>
        <begin position="1"/>
        <end position="22"/>
    </location>
</feature>
<evidence type="ECO:0000256" key="1">
    <source>
        <dbReference type="SAM" id="SignalP"/>
    </source>
</evidence>
<dbReference type="EMBL" id="JAMZFT010000002">
    <property type="protein sequence ID" value="MCP1336665.1"/>
    <property type="molecule type" value="Genomic_DNA"/>
</dbReference>
<gene>
    <name evidence="2" type="ORF">NJQ99_09625</name>
</gene>
<name>A0A9J6PDG0_9PROT</name>
<keyword evidence="1" id="KW-0732">Signal</keyword>
<dbReference type="RefSeq" id="WP_269332616.1">
    <property type="nucleotide sequence ID" value="NZ_JAMZFT010000002.1"/>
</dbReference>
<keyword evidence="3" id="KW-1185">Reference proteome</keyword>
<feature type="chain" id="PRO_5039935777" evidence="1">
    <location>
        <begin position="23"/>
        <end position="205"/>
    </location>
</feature>
<proteinExistence type="predicted"/>
<dbReference type="Proteomes" id="UP001055804">
    <property type="component" value="Unassembled WGS sequence"/>
</dbReference>
<protein>
    <submittedName>
        <fullName evidence="2">DUF4893 domain-containing protein</fullName>
    </submittedName>
</protein>
<evidence type="ECO:0000313" key="2">
    <source>
        <dbReference type="EMBL" id="MCP1336665.1"/>
    </source>
</evidence>
<sequence length="205" mass="22502">MRAFAPLPLIAALVLAALPAAAQQAPFQQWQAVITERDEARFIAIPQVRDRARELAESYGQMDQLETLRALLDSPAQPLDAAALPGTWPCRTFTLAATPGHREDLKIHNWFTCRIAETPDGLTFEKLTGSWRTAGWLYAETPFSRVYLGAKSDPGAARLTAYGENSSSNEVAVLEQVGPGHYRMMFGADPEGSRFTVLDIDAQGR</sequence>
<dbReference type="AlphaFoldDB" id="A0A9J6PDG0"/>
<evidence type="ECO:0000313" key="3">
    <source>
        <dbReference type="Proteomes" id="UP001055804"/>
    </source>
</evidence>
<comment type="caution">
    <text evidence="2">The sequence shown here is derived from an EMBL/GenBank/DDBJ whole genome shotgun (WGS) entry which is preliminary data.</text>
</comment>
<dbReference type="Pfam" id="PF16233">
    <property type="entry name" value="DUF4893"/>
    <property type="match status" value="1"/>
</dbReference>